<accession>A0A8H6X5H4</accession>
<reference evidence="2" key="1">
    <citation type="submission" date="2020-05" db="EMBL/GenBank/DDBJ databases">
        <title>Mycena genomes resolve the evolution of fungal bioluminescence.</title>
        <authorList>
            <person name="Tsai I.J."/>
        </authorList>
    </citation>
    <scope>NUCLEOTIDE SEQUENCE</scope>
    <source>
        <strain evidence="2">160909Yilan</strain>
    </source>
</reference>
<dbReference type="AlphaFoldDB" id="A0A8H6X5H4"/>
<feature type="compositionally biased region" description="Low complexity" evidence="1">
    <location>
        <begin position="17"/>
        <end position="29"/>
    </location>
</feature>
<feature type="compositionally biased region" description="Pro residues" evidence="1">
    <location>
        <begin position="320"/>
        <end position="329"/>
    </location>
</feature>
<proteinExistence type="predicted"/>
<gene>
    <name evidence="2" type="ORF">MSAN_02362300</name>
</gene>
<evidence type="ECO:0000313" key="3">
    <source>
        <dbReference type="Proteomes" id="UP000623467"/>
    </source>
</evidence>
<feature type="region of interest" description="Disordered" evidence="1">
    <location>
        <begin position="1"/>
        <end position="29"/>
    </location>
</feature>
<name>A0A8H6X5H4_9AGAR</name>
<protein>
    <submittedName>
        <fullName evidence="2">Uncharacterized protein</fullName>
    </submittedName>
</protein>
<feature type="region of interest" description="Disordered" evidence="1">
    <location>
        <begin position="307"/>
        <end position="329"/>
    </location>
</feature>
<evidence type="ECO:0000313" key="2">
    <source>
        <dbReference type="EMBL" id="KAF7334860.1"/>
    </source>
</evidence>
<comment type="caution">
    <text evidence="2">The sequence shown here is derived from an EMBL/GenBank/DDBJ whole genome shotgun (WGS) entry which is preliminary data.</text>
</comment>
<organism evidence="2 3">
    <name type="scientific">Mycena sanguinolenta</name>
    <dbReference type="NCBI Taxonomy" id="230812"/>
    <lineage>
        <taxon>Eukaryota</taxon>
        <taxon>Fungi</taxon>
        <taxon>Dikarya</taxon>
        <taxon>Basidiomycota</taxon>
        <taxon>Agaricomycotina</taxon>
        <taxon>Agaricomycetes</taxon>
        <taxon>Agaricomycetidae</taxon>
        <taxon>Agaricales</taxon>
        <taxon>Marasmiineae</taxon>
        <taxon>Mycenaceae</taxon>
        <taxon>Mycena</taxon>
    </lineage>
</organism>
<sequence>MLIPARDPTRVAQRYESSASPPRTAARRAPSTLYLQSSPFGPATTYFSAPVPRPDPCDPENALPVCRPKSRMYTVRLARLLWHRYRRSASGGTAVRLREYCTRQWSVYVRFVRDYSEERAGARSPWLAAALPGISTGSASGRVSGCGAEREREWGTTTFAEIQSNRFITASAPAGDAVRLFSDLQALAGDYYQRSTYWMRMLRVPLVASFTILSASAARCLDVVYTLIPAFLSSITLRFCRTDMDNGDDFLKTTLGEVSGVTPAERGRRHAQRWFEGEGMASRRRESPCVCCKYWLQGPFSSSRANHTTLSTREFEPSSPVSPSPPPSPSRYAFPATSCPLRCICILRIFTIPDNTSLHVAPFAIVTRHWTQHVRVTYLLLEHPPALALVALAVASHKSGTLAERSRDAVFSGTRYVLRTVEDTLRLSYGENTVPAPRCLRGSGARSDMRERRLYKDALIS</sequence>
<evidence type="ECO:0000256" key="1">
    <source>
        <dbReference type="SAM" id="MobiDB-lite"/>
    </source>
</evidence>
<keyword evidence="3" id="KW-1185">Reference proteome</keyword>
<dbReference type="EMBL" id="JACAZH010000044">
    <property type="protein sequence ID" value="KAF7334860.1"/>
    <property type="molecule type" value="Genomic_DNA"/>
</dbReference>
<dbReference type="Proteomes" id="UP000623467">
    <property type="component" value="Unassembled WGS sequence"/>
</dbReference>